<keyword evidence="2" id="KW-1185">Reference proteome</keyword>
<evidence type="ECO:0000313" key="1">
    <source>
        <dbReference type="EMBL" id="PSJ17455.1"/>
    </source>
</evidence>
<protein>
    <submittedName>
        <fullName evidence="1">Uncharacterized protein</fullName>
    </submittedName>
</protein>
<gene>
    <name evidence="1" type="ORF">C7H79_08190</name>
</gene>
<proteinExistence type="predicted"/>
<reference evidence="1 2" key="1">
    <citation type="submission" date="2018-03" db="EMBL/GenBank/DDBJ databases">
        <title>Draft genome of Nitrosomonas supralitoralis APG5.</title>
        <authorList>
            <person name="Urakawa H."/>
            <person name="Lopez J.V."/>
        </authorList>
    </citation>
    <scope>NUCLEOTIDE SEQUENCE [LARGE SCALE GENOMIC DNA]</scope>
    <source>
        <strain evidence="1 2">APG5</strain>
    </source>
</reference>
<organism evidence="1 2">
    <name type="scientific">Nitrosomonas supralitoralis</name>
    <dbReference type="NCBI Taxonomy" id="2116706"/>
    <lineage>
        <taxon>Bacteria</taxon>
        <taxon>Pseudomonadati</taxon>
        <taxon>Pseudomonadota</taxon>
        <taxon>Betaproteobacteria</taxon>
        <taxon>Nitrosomonadales</taxon>
        <taxon>Nitrosomonadaceae</taxon>
        <taxon>Nitrosomonas</taxon>
    </lineage>
</organism>
<dbReference type="AlphaFoldDB" id="A0A2P7NVK3"/>
<name>A0A2P7NVK3_9PROT</name>
<sequence length="90" mass="10341">MKSWHAYKINHLNTKPQAKPTNRNRLHSRPLKNVFEAVDTRQKQAKKRSLYLINVHFEPALNTAAATQIVSQRPDSVSILLSFLVLLLHS</sequence>
<dbReference type="Proteomes" id="UP000241912">
    <property type="component" value="Unassembled WGS sequence"/>
</dbReference>
<comment type="caution">
    <text evidence="1">The sequence shown here is derived from an EMBL/GenBank/DDBJ whole genome shotgun (WGS) entry which is preliminary data.</text>
</comment>
<dbReference type="EMBL" id="PXXU01000020">
    <property type="protein sequence ID" value="PSJ17455.1"/>
    <property type="molecule type" value="Genomic_DNA"/>
</dbReference>
<accession>A0A2P7NVK3</accession>
<evidence type="ECO:0000313" key="2">
    <source>
        <dbReference type="Proteomes" id="UP000241912"/>
    </source>
</evidence>